<accession>A0A5S4V2C0</accession>
<sequence>MLLSDLLGSDAVEAGGRRLGAVIDVRLEISGAPGQLLAATVVTGVLVSPHSRFSTWGYERRDENGPNLIARFQRWLHRGTFLVAWDDVERVDEGRVVFRRGYAARDAMLPRAPRSS</sequence>
<gene>
    <name evidence="1" type="ORF">FYC51_06240</name>
</gene>
<evidence type="ECO:0000313" key="2">
    <source>
        <dbReference type="Proteomes" id="UP000325243"/>
    </source>
</evidence>
<proteinExistence type="predicted"/>
<dbReference type="Proteomes" id="UP000325243">
    <property type="component" value="Unassembled WGS sequence"/>
</dbReference>
<organism evidence="1 2">
    <name type="scientific">Agromyces mariniharenae</name>
    <dbReference type="NCBI Taxonomy" id="2604423"/>
    <lineage>
        <taxon>Bacteria</taxon>
        <taxon>Bacillati</taxon>
        <taxon>Actinomycetota</taxon>
        <taxon>Actinomycetes</taxon>
        <taxon>Micrococcales</taxon>
        <taxon>Microbacteriaceae</taxon>
        <taxon>Agromyces</taxon>
    </lineage>
</organism>
<reference evidence="1 2" key="1">
    <citation type="submission" date="2019-08" db="EMBL/GenBank/DDBJ databases">
        <authorList>
            <person name="Hu J."/>
        </authorList>
    </citation>
    <scope>NUCLEOTIDE SEQUENCE [LARGE SCALE GENOMIC DNA]</scope>
    <source>
        <strain evidence="1 2">NEAU-184</strain>
    </source>
</reference>
<comment type="caution">
    <text evidence="1">The sequence shown here is derived from an EMBL/GenBank/DDBJ whole genome shotgun (WGS) entry which is preliminary data.</text>
</comment>
<dbReference type="EMBL" id="VSSB01000001">
    <property type="protein sequence ID" value="TYL53284.1"/>
    <property type="molecule type" value="Genomic_DNA"/>
</dbReference>
<keyword evidence="2" id="KW-1185">Reference proteome</keyword>
<evidence type="ECO:0000313" key="1">
    <source>
        <dbReference type="EMBL" id="TYL53284.1"/>
    </source>
</evidence>
<protein>
    <submittedName>
        <fullName evidence="1">PRC-barrel domain containing protein</fullName>
    </submittedName>
</protein>
<name>A0A5S4V2C0_9MICO</name>
<dbReference type="RefSeq" id="WP_148732753.1">
    <property type="nucleotide sequence ID" value="NZ_VSSB01000001.1"/>
</dbReference>
<dbReference type="AlphaFoldDB" id="A0A5S4V2C0"/>